<evidence type="ECO:0000256" key="7">
    <source>
        <dbReference type="RuleBase" id="RU000382"/>
    </source>
</evidence>
<dbReference type="STRING" id="1300350.Z948_2757"/>
<proteinExistence type="inferred from homology"/>
<evidence type="ECO:0000256" key="3">
    <source>
        <dbReference type="ARBA" id="ARBA00022793"/>
    </source>
</evidence>
<dbReference type="InterPro" id="IPR015424">
    <property type="entry name" value="PyrdxlP-dep_Trfase"/>
</dbReference>
<dbReference type="PANTHER" id="PTHR11999:SF70">
    <property type="entry name" value="MIP05841P"/>
    <property type="match status" value="1"/>
</dbReference>
<evidence type="ECO:0000256" key="2">
    <source>
        <dbReference type="ARBA" id="ARBA00009533"/>
    </source>
</evidence>
<dbReference type="Gene3D" id="3.40.640.10">
    <property type="entry name" value="Type I PLP-dependent aspartate aminotransferase-like (Major domain)"/>
    <property type="match status" value="1"/>
</dbReference>
<dbReference type="EMBL" id="JAMC01000003">
    <property type="protein sequence ID" value="KEJ89229.1"/>
    <property type="molecule type" value="Genomic_DNA"/>
</dbReference>
<dbReference type="InterPro" id="IPR010977">
    <property type="entry name" value="Aromatic_deC"/>
</dbReference>
<accession>A0A073IHH3</accession>
<sequence length="443" mass="47067">MKNVFPFSSSLMTDILAWTRNRILGGQDPTHGAQSFAALEPVLGGSITAEGIGGAAAFDLFKDVIVPSTRPFGHPTSLSYVASAPSQAALSFDAALGAAGIFAGNWDGGAGAIHAENQALSWLADLAGWGDTAGGVFVAGGTLGNLCALHAARDWKSRQGPRPQRWAVLCSGEAHSSIRAAASVMDVDVIEVTPDETGRISGQAARDVWQPNVFAIVANAGATNCGAVDDISGLADLAEEHDLWLHIDGAYGLAAIADPQTRPVFAGIDRAHSLIVDPHKWLFAPYDSCALVYRNAADAANAHGQSAVYLDAVDKTHWNPSDYALHLTRRARGLPFWYSLATHGTTAYGEAIATTIATAQKIADGIDQMEGLELLLGPQLSVVLFRPKDMSEQMMEEWAEENRRSGALLCLPTTWHGQKVFRLCIVNPDTDAKDVLETLKTLT</sequence>
<organism evidence="8 9">
    <name type="scientific">Sulfitobacter donghicola DSW-25 = KCTC 12864 = JCM 14565</name>
    <dbReference type="NCBI Taxonomy" id="1300350"/>
    <lineage>
        <taxon>Bacteria</taxon>
        <taxon>Pseudomonadati</taxon>
        <taxon>Pseudomonadota</taxon>
        <taxon>Alphaproteobacteria</taxon>
        <taxon>Rhodobacterales</taxon>
        <taxon>Roseobacteraceae</taxon>
        <taxon>Sulfitobacter</taxon>
    </lineage>
</organism>
<comment type="cofactor">
    <cofactor evidence="1 6 7">
        <name>pyridoxal 5'-phosphate</name>
        <dbReference type="ChEBI" id="CHEBI:597326"/>
    </cofactor>
</comment>
<evidence type="ECO:0000313" key="9">
    <source>
        <dbReference type="Proteomes" id="UP000027734"/>
    </source>
</evidence>
<dbReference type="Proteomes" id="UP000027734">
    <property type="component" value="Unassembled WGS sequence"/>
</dbReference>
<evidence type="ECO:0000313" key="8">
    <source>
        <dbReference type="EMBL" id="KEJ89229.1"/>
    </source>
</evidence>
<reference evidence="8 9" key="1">
    <citation type="submission" date="2014-01" db="EMBL/GenBank/DDBJ databases">
        <title>Sulfitobacter donghicola JCM 14565 Genome Sequencing.</title>
        <authorList>
            <person name="Lai Q."/>
            <person name="Hong Z."/>
        </authorList>
    </citation>
    <scope>NUCLEOTIDE SEQUENCE [LARGE SCALE GENOMIC DNA]</scope>
    <source>
        <strain evidence="8 9">JCM 14565</strain>
    </source>
</reference>
<keyword evidence="4 6" id="KW-0663">Pyridoxal phosphate</keyword>
<evidence type="ECO:0000256" key="6">
    <source>
        <dbReference type="PIRSR" id="PIRSR602129-50"/>
    </source>
</evidence>
<dbReference type="PANTHER" id="PTHR11999">
    <property type="entry name" value="GROUP II PYRIDOXAL-5-PHOSPHATE DECARBOXYLASE"/>
    <property type="match status" value="1"/>
</dbReference>
<keyword evidence="3" id="KW-0210">Decarboxylase</keyword>
<dbReference type="InterPro" id="IPR002129">
    <property type="entry name" value="PyrdxlP-dep_de-COase"/>
</dbReference>
<protein>
    <submittedName>
        <fullName evidence="8">Glutamate decarboxylase</fullName>
    </submittedName>
</protein>
<dbReference type="Pfam" id="PF00282">
    <property type="entry name" value="Pyridoxal_deC"/>
    <property type="match status" value="1"/>
</dbReference>
<dbReference type="InterPro" id="IPR015422">
    <property type="entry name" value="PyrdxlP-dep_Trfase_small"/>
</dbReference>
<dbReference type="GO" id="GO:0030170">
    <property type="term" value="F:pyridoxal phosphate binding"/>
    <property type="evidence" value="ECO:0007669"/>
    <property type="project" value="InterPro"/>
</dbReference>
<feature type="modified residue" description="N6-(pyridoxal phosphate)lysine" evidence="6">
    <location>
        <position position="280"/>
    </location>
</feature>
<keyword evidence="9" id="KW-1185">Reference proteome</keyword>
<dbReference type="GO" id="GO:0016831">
    <property type="term" value="F:carboxy-lyase activity"/>
    <property type="evidence" value="ECO:0007669"/>
    <property type="project" value="UniProtKB-KW"/>
</dbReference>
<keyword evidence="5 7" id="KW-0456">Lyase</keyword>
<dbReference type="GO" id="GO:0019752">
    <property type="term" value="P:carboxylic acid metabolic process"/>
    <property type="evidence" value="ECO:0007669"/>
    <property type="project" value="InterPro"/>
</dbReference>
<gene>
    <name evidence="8" type="ORF">DSW25_09365</name>
</gene>
<dbReference type="AlphaFoldDB" id="A0A073IHH3"/>
<dbReference type="SUPFAM" id="SSF53383">
    <property type="entry name" value="PLP-dependent transferases"/>
    <property type="match status" value="1"/>
</dbReference>
<dbReference type="InterPro" id="IPR015421">
    <property type="entry name" value="PyrdxlP-dep_Trfase_major"/>
</dbReference>
<name>A0A073IHH3_9RHOB</name>
<evidence type="ECO:0000256" key="4">
    <source>
        <dbReference type="ARBA" id="ARBA00022898"/>
    </source>
</evidence>
<comment type="caution">
    <text evidence="8">The sequence shown here is derived from an EMBL/GenBank/DDBJ whole genome shotgun (WGS) entry which is preliminary data.</text>
</comment>
<evidence type="ECO:0000256" key="1">
    <source>
        <dbReference type="ARBA" id="ARBA00001933"/>
    </source>
</evidence>
<comment type="similarity">
    <text evidence="2 7">Belongs to the group II decarboxylase family.</text>
</comment>
<dbReference type="Gene3D" id="3.90.1150.10">
    <property type="entry name" value="Aspartate Aminotransferase, domain 1"/>
    <property type="match status" value="1"/>
</dbReference>
<evidence type="ECO:0000256" key="5">
    <source>
        <dbReference type="ARBA" id="ARBA00023239"/>
    </source>
</evidence>
<dbReference type="eggNOG" id="COG0076">
    <property type="taxonomic scope" value="Bacteria"/>
</dbReference>